<evidence type="ECO:0000256" key="10">
    <source>
        <dbReference type="ARBA" id="ARBA00023180"/>
    </source>
</evidence>
<comment type="caution">
    <text evidence="11">The sequence shown here is derived from an EMBL/GenBank/DDBJ whole genome shotgun (WGS) entry which is preliminary data.</text>
</comment>
<keyword evidence="6" id="KW-1133">Transmembrane helix</keyword>
<evidence type="ECO:0000256" key="6">
    <source>
        <dbReference type="ARBA" id="ARBA00022989"/>
    </source>
</evidence>
<dbReference type="Pfam" id="PF03567">
    <property type="entry name" value="Sulfotransfer_2"/>
    <property type="match status" value="1"/>
</dbReference>
<dbReference type="SUPFAM" id="SSF52540">
    <property type="entry name" value="P-loop containing nucleoside triphosphate hydrolases"/>
    <property type="match status" value="1"/>
</dbReference>
<keyword evidence="3" id="KW-0808">Transferase</keyword>
<evidence type="ECO:0000256" key="4">
    <source>
        <dbReference type="ARBA" id="ARBA00022692"/>
    </source>
</evidence>
<gene>
    <name evidence="11" type="ORF">TcWFU_006889</name>
</gene>
<evidence type="ECO:0000256" key="3">
    <source>
        <dbReference type="ARBA" id="ARBA00022679"/>
    </source>
</evidence>
<proteinExistence type="inferred from homology"/>
<keyword evidence="7" id="KW-0333">Golgi apparatus</keyword>
<keyword evidence="12" id="KW-1185">Reference proteome</keyword>
<protein>
    <submittedName>
        <fullName evidence="11">Heparan sulfate 2-O-sulfotransferase 1</fullName>
    </submittedName>
</protein>
<dbReference type="EMBL" id="JAKROA010000004">
    <property type="protein sequence ID" value="KAL5107928.1"/>
    <property type="molecule type" value="Genomic_DNA"/>
</dbReference>
<comment type="subcellular location">
    <subcellularLocation>
        <location evidence="1">Golgi apparatus membrane</location>
        <topology evidence="1">Single-pass type II membrane protein</topology>
    </subcellularLocation>
</comment>
<keyword evidence="4" id="KW-0812">Transmembrane</keyword>
<comment type="similarity">
    <text evidence="2">Belongs to the sulfotransferase 3 family.</text>
</comment>
<evidence type="ECO:0000256" key="9">
    <source>
        <dbReference type="ARBA" id="ARBA00023157"/>
    </source>
</evidence>
<keyword evidence="5" id="KW-0735">Signal-anchor</keyword>
<name>A0ABR4QDT0_9CEST</name>
<keyword evidence="8" id="KW-0472">Membrane</keyword>
<accession>A0ABR4QDT0</accession>
<keyword evidence="10" id="KW-0325">Glycoprotein</keyword>
<organism evidence="11 12">
    <name type="scientific">Taenia crassiceps</name>
    <dbReference type="NCBI Taxonomy" id="6207"/>
    <lineage>
        <taxon>Eukaryota</taxon>
        <taxon>Metazoa</taxon>
        <taxon>Spiralia</taxon>
        <taxon>Lophotrochozoa</taxon>
        <taxon>Platyhelminthes</taxon>
        <taxon>Cestoda</taxon>
        <taxon>Eucestoda</taxon>
        <taxon>Cyclophyllidea</taxon>
        <taxon>Taeniidae</taxon>
        <taxon>Taenia</taxon>
    </lineage>
</organism>
<evidence type="ECO:0000256" key="7">
    <source>
        <dbReference type="ARBA" id="ARBA00023034"/>
    </source>
</evidence>
<dbReference type="Gene3D" id="3.40.50.300">
    <property type="entry name" value="P-loop containing nucleotide triphosphate hydrolases"/>
    <property type="match status" value="1"/>
</dbReference>
<dbReference type="InterPro" id="IPR005331">
    <property type="entry name" value="Sulfotransferase"/>
</dbReference>
<evidence type="ECO:0000256" key="5">
    <source>
        <dbReference type="ARBA" id="ARBA00022968"/>
    </source>
</evidence>
<dbReference type="InterPro" id="IPR007734">
    <property type="entry name" value="Heparan_SO4_2-O-STrfase"/>
</dbReference>
<dbReference type="PANTHER" id="PTHR12129:SF17">
    <property type="entry name" value="HEPARAN SULFATE 2-O-SULFOTRANSFERASE 1"/>
    <property type="match status" value="1"/>
</dbReference>
<evidence type="ECO:0000256" key="8">
    <source>
        <dbReference type="ARBA" id="ARBA00023136"/>
    </source>
</evidence>
<keyword evidence="9" id="KW-1015">Disulfide bond</keyword>
<evidence type="ECO:0000313" key="12">
    <source>
        <dbReference type="Proteomes" id="UP001651158"/>
    </source>
</evidence>
<reference evidence="11 12" key="1">
    <citation type="journal article" date="2022" name="Front. Cell. Infect. Microbiol.">
        <title>The Genomes of Two Strains of Taenia crassiceps the Animal Model for the Study of Human Cysticercosis.</title>
        <authorList>
            <person name="Bobes R.J."/>
            <person name="Estrada K."/>
            <person name="Rios-Valencia D.G."/>
            <person name="Calderon-Gallegos A."/>
            <person name="de la Torre P."/>
            <person name="Carrero J.C."/>
            <person name="Sanchez-Flores A."/>
            <person name="Laclette J.P."/>
        </authorList>
    </citation>
    <scope>NUCLEOTIDE SEQUENCE [LARGE SCALE GENOMIC DNA]</scope>
    <source>
        <strain evidence="11">WFUcys</strain>
    </source>
</reference>
<dbReference type="InterPro" id="IPR027417">
    <property type="entry name" value="P-loop_NTPase"/>
</dbReference>
<evidence type="ECO:0000256" key="2">
    <source>
        <dbReference type="ARBA" id="ARBA00010569"/>
    </source>
</evidence>
<dbReference type="Proteomes" id="UP001651158">
    <property type="component" value="Unassembled WGS sequence"/>
</dbReference>
<dbReference type="PANTHER" id="PTHR12129">
    <property type="entry name" value="HEPARAN SULFATE 2-O-SULFOTRANSFERASE"/>
    <property type="match status" value="1"/>
</dbReference>
<evidence type="ECO:0000313" key="11">
    <source>
        <dbReference type="EMBL" id="KAL5107928.1"/>
    </source>
</evidence>
<sequence>MNSIKRNFLTLRPLSKTYKVVVYNRIPKTGSTSVVRIFEALSERNDFHIYRFAIFNPNQLLNPLLHEALVDEVRVISQRSKLLVHGHFYYINLRKYGATIDHVYINCLRNPLERLVSKYYFLRFGDNLRPKVQRHRMTNGSLQMQTFEECVKNGGEDCNPERLWVQIPFFCGDAAYCNIPGSPEALQTAKRRLVEDYLLLILYLTTSSELNRLKMLKLEANQYGIYERPSLRRQLNKNLPTRFKITLFGRWKRNFTSSQNLNSVVATSATGICLLIGLIGENLRSFVPSSCQ</sequence>
<evidence type="ECO:0000256" key="1">
    <source>
        <dbReference type="ARBA" id="ARBA00004323"/>
    </source>
</evidence>